<accession>A0AAD2ZA84</accession>
<feature type="region of interest" description="Disordered" evidence="3">
    <location>
        <begin position="1"/>
        <end position="26"/>
    </location>
</feature>
<dbReference type="Proteomes" id="UP001182355">
    <property type="component" value="Unassembled WGS sequence"/>
</dbReference>
<dbReference type="GO" id="GO:0003677">
    <property type="term" value="F:DNA binding"/>
    <property type="evidence" value="ECO:0007669"/>
    <property type="project" value="UniProtKB-UniRule"/>
</dbReference>
<dbReference type="GO" id="GO:0045892">
    <property type="term" value="P:negative regulation of DNA-templated transcription"/>
    <property type="evidence" value="ECO:0007669"/>
    <property type="project" value="InterPro"/>
</dbReference>
<evidence type="ECO:0000256" key="3">
    <source>
        <dbReference type="SAM" id="MobiDB-lite"/>
    </source>
</evidence>
<dbReference type="Pfam" id="PF08362">
    <property type="entry name" value="TetR_C_3"/>
    <property type="match status" value="1"/>
</dbReference>
<dbReference type="Gene3D" id="1.10.10.60">
    <property type="entry name" value="Homeodomain-like"/>
    <property type="match status" value="1"/>
</dbReference>
<dbReference type="InterPro" id="IPR013573">
    <property type="entry name" value="Tscrpt_reg_YcdC_C"/>
</dbReference>
<sequence length="227" mass="25233">MKGLSVKLATSNTPAPEIKPSRRSKAGAAKRQLIMTAALDLFSLYGIHGTSLDQVAERADVSKTNLLYYFPAKEALYIAVLKDILAIWLAPLKALQADQQPIDAIRHYIALKLAVSRDHPQASRLFCLEMIQGAPLLKQELAGELKTLFDDKVLIIRRWMDDGLIADVEPQHFIFMLWATTQHYADFSAQIEAISGKNLSDKEFFQQTVASVQQLVIGGIARRGGEE</sequence>
<keyword evidence="1 2" id="KW-0238">DNA-binding</keyword>
<dbReference type="AlphaFoldDB" id="A0AAD2ZA84"/>
<dbReference type="SUPFAM" id="SSF46689">
    <property type="entry name" value="Homeodomain-like"/>
    <property type="match status" value="1"/>
</dbReference>
<dbReference type="PANTHER" id="PTHR30328:SF54">
    <property type="entry name" value="HTH-TYPE TRANSCRIPTIONAL REPRESSOR SCO4008"/>
    <property type="match status" value="1"/>
</dbReference>
<comment type="caution">
    <text evidence="5">The sequence shown here is derived from an EMBL/GenBank/DDBJ whole genome shotgun (WGS) entry which is preliminary data.</text>
</comment>
<feature type="domain" description="HTH tetR-type" evidence="4">
    <location>
        <begin position="28"/>
        <end position="88"/>
    </location>
</feature>
<evidence type="ECO:0000256" key="1">
    <source>
        <dbReference type="ARBA" id="ARBA00023125"/>
    </source>
</evidence>
<evidence type="ECO:0000256" key="2">
    <source>
        <dbReference type="PROSITE-ProRule" id="PRU00335"/>
    </source>
</evidence>
<dbReference type="InterPro" id="IPR009057">
    <property type="entry name" value="Homeodomain-like_sf"/>
</dbReference>
<dbReference type="InterPro" id="IPR001647">
    <property type="entry name" value="HTH_TetR"/>
</dbReference>
<dbReference type="InterPro" id="IPR050109">
    <property type="entry name" value="HTH-type_TetR-like_transc_reg"/>
</dbReference>
<name>A0AAD2ZA84_YEREN</name>
<dbReference type="PROSITE" id="PS50977">
    <property type="entry name" value="HTH_TETR_2"/>
    <property type="match status" value="1"/>
</dbReference>
<dbReference type="SUPFAM" id="SSF48498">
    <property type="entry name" value="Tetracyclin repressor-like, C-terminal domain"/>
    <property type="match status" value="1"/>
</dbReference>
<evidence type="ECO:0000313" key="6">
    <source>
        <dbReference type="Proteomes" id="UP001182355"/>
    </source>
</evidence>
<protein>
    <submittedName>
        <fullName evidence="5">HTH-type transcriptional regulator RutR</fullName>
    </submittedName>
</protein>
<evidence type="ECO:0000313" key="5">
    <source>
        <dbReference type="EMBL" id="ELI8103869.1"/>
    </source>
</evidence>
<feature type="DNA-binding region" description="H-T-H motif" evidence="2">
    <location>
        <begin position="51"/>
        <end position="70"/>
    </location>
</feature>
<gene>
    <name evidence="5" type="primary">rutR</name>
    <name evidence="5" type="ORF">RSF11_003615</name>
</gene>
<organism evidence="5 6">
    <name type="scientific">Yersinia enterocolitica</name>
    <dbReference type="NCBI Taxonomy" id="630"/>
    <lineage>
        <taxon>Bacteria</taxon>
        <taxon>Pseudomonadati</taxon>
        <taxon>Pseudomonadota</taxon>
        <taxon>Gammaproteobacteria</taxon>
        <taxon>Enterobacterales</taxon>
        <taxon>Yersiniaceae</taxon>
        <taxon>Yersinia</taxon>
    </lineage>
</organism>
<dbReference type="PANTHER" id="PTHR30328">
    <property type="entry name" value="TRANSCRIPTIONAL REPRESSOR"/>
    <property type="match status" value="1"/>
</dbReference>
<proteinExistence type="predicted"/>
<dbReference type="Pfam" id="PF00440">
    <property type="entry name" value="TetR_N"/>
    <property type="match status" value="1"/>
</dbReference>
<dbReference type="PRINTS" id="PR00455">
    <property type="entry name" value="HTHTETR"/>
</dbReference>
<evidence type="ECO:0000259" key="4">
    <source>
        <dbReference type="PROSITE" id="PS50977"/>
    </source>
</evidence>
<dbReference type="Gene3D" id="1.10.357.10">
    <property type="entry name" value="Tetracycline Repressor, domain 2"/>
    <property type="match status" value="1"/>
</dbReference>
<dbReference type="RefSeq" id="WP_046695153.1">
    <property type="nucleotide sequence ID" value="NZ_CHYV01000002.1"/>
</dbReference>
<dbReference type="EMBL" id="ABNAVX010000025">
    <property type="protein sequence ID" value="ELI8103869.1"/>
    <property type="molecule type" value="Genomic_DNA"/>
</dbReference>
<dbReference type="InterPro" id="IPR036271">
    <property type="entry name" value="Tet_transcr_reg_TetR-rel_C_sf"/>
</dbReference>
<dbReference type="KEGG" id="yef:FORC2_2481"/>
<dbReference type="NCBIfam" id="NF011584">
    <property type="entry name" value="PRK15008.1"/>
    <property type="match status" value="1"/>
</dbReference>
<reference evidence="5" key="1">
    <citation type="submission" date="2023-02" db="EMBL/GenBank/DDBJ databases">
        <authorList>
            <person name="Ashton P.M."/>
            <person name="Dallman T."/>
            <person name="Nair S."/>
            <person name="De Pinna E."/>
            <person name="Peters T."/>
            <person name="Grant K."/>
        </authorList>
    </citation>
    <scope>NUCLEOTIDE SEQUENCE</scope>
    <source>
        <strain evidence="5">01103883</strain>
    </source>
</reference>